<name>A1ZQU6_MICM2</name>
<dbReference type="Gene3D" id="2.40.170.20">
    <property type="entry name" value="TonB-dependent receptor, beta-barrel domain"/>
    <property type="match status" value="1"/>
</dbReference>
<dbReference type="Proteomes" id="UP000004095">
    <property type="component" value="Unassembled WGS sequence"/>
</dbReference>
<dbReference type="EMBL" id="AAWS01000025">
    <property type="protein sequence ID" value="EAY27251.1"/>
    <property type="molecule type" value="Genomic_DNA"/>
</dbReference>
<sequence>MLLLLGVLSPTLWAQGNLDREIEVVKNRKIVLPKANKHHDKINLPPPTKKDSTQQYINFHDFLNPAFSAKRHLPLVKPAGVFAEDNQASTLSSRMLEGYIKAGGGNFATSYAEGAVSYRPNSTALYGISLRHHQSRNGAVRDDLSATAQNDVQVQARYFANTFAMRLKANYQLSQYHFYGYDLGQSVEKDTVRQLFQRFGLTFRQVSTDVKNRFQYDWGVKVNYLKDAFAANETLGDLFGKLLYRLDSHSTVNVHTNIHLGQRTDAEQVSRFVYQLKPFYGYSKGNWRLEGGVNMVFENDTLGQQNNLHFYPHVLAEYALLPNLLLNASLKGDIQRTSLNSFTTQNPFVNANVNLAHTNQRFEALLGVNGTLYQKIFYKLQVGYEQFQNLYFFVNSATDTARFDLMYQTDNINRLKLEAQLGYEPNAAYKFYINGVVYNYQLPDAMEAPWHRPLFQAELAGVWVPTPKWRLNLNFYGLGGIQAKNFATNEVTSLGFIADMNLKVDYVFWEKGSNGLPNLSAFVALNNIFAKNYQRYLYYPRQGFNFLIGLMYGF</sequence>
<evidence type="ECO:0000256" key="3">
    <source>
        <dbReference type="ARBA" id="ARBA00023237"/>
    </source>
</evidence>
<accession>A1ZQU6</accession>
<comment type="caution">
    <text evidence="4">The sequence shown here is derived from an EMBL/GenBank/DDBJ whole genome shotgun (WGS) entry which is preliminary data.</text>
</comment>
<dbReference type="AlphaFoldDB" id="A1ZQU6"/>
<organism evidence="4 5">
    <name type="scientific">Microscilla marina ATCC 23134</name>
    <dbReference type="NCBI Taxonomy" id="313606"/>
    <lineage>
        <taxon>Bacteria</taxon>
        <taxon>Pseudomonadati</taxon>
        <taxon>Bacteroidota</taxon>
        <taxon>Cytophagia</taxon>
        <taxon>Cytophagales</taxon>
        <taxon>Microscillaceae</taxon>
        <taxon>Microscilla</taxon>
    </lineage>
</organism>
<comment type="subcellular location">
    <subcellularLocation>
        <location evidence="1">Cell outer membrane</location>
    </subcellularLocation>
</comment>
<protein>
    <recommendedName>
        <fullName evidence="6">TonB-dependent receptor</fullName>
    </recommendedName>
</protein>
<dbReference type="eggNOG" id="COG4206">
    <property type="taxonomic scope" value="Bacteria"/>
</dbReference>
<proteinExistence type="predicted"/>
<dbReference type="SUPFAM" id="SSF56935">
    <property type="entry name" value="Porins"/>
    <property type="match status" value="1"/>
</dbReference>
<keyword evidence="3" id="KW-0998">Cell outer membrane</keyword>
<evidence type="ECO:0000313" key="4">
    <source>
        <dbReference type="EMBL" id="EAY27251.1"/>
    </source>
</evidence>
<evidence type="ECO:0000256" key="2">
    <source>
        <dbReference type="ARBA" id="ARBA00023136"/>
    </source>
</evidence>
<reference evidence="4 5" key="1">
    <citation type="submission" date="2007-01" db="EMBL/GenBank/DDBJ databases">
        <authorList>
            <person name="Haygood M."/>
            <person name="Podell S."/>
            <person name="Anderson C."/>
            <person name="Hopkinson B."/>
            <person name="Roe K."/>
            <person name="Barbeau K."/>
            <person name="Gaasterland T."/>
            <person name="Ferriera S."/>
            <person name="Johnson J."/>
            <person name="Kravitz S."/>
            <person name="Beeson K."/>
            <person name="Sutton G."/>
            <person name="Rogers Y.-H."/>
            <person name="Friedman R."/>
            <person name="Frazier M."/>
            <person name="Venter J.C."/>
        </authorList>
    </citation>
    <scope>NUCLEOTIDE SEQUENCE [LARGE SCALE GENOMIC DNA]</scope>
    <source>
        <strain evidence="4 5">ATCC 23134</strain>
    </source>
</reference>
<evidence type="ECO:0008006" key="6">
    <source>
        <dbReference type="Google" id="ProtNLM"/>
    </source>
</evidence>
<evidence type="ECO:0000256" key="1">
    <source>
        <dbReference type="ARBA" id="ARBA00004442"/>
    </source>
</evidence>
<dbReference type="GO" id="GO:0009279">
    <property type="term" value="C:cell outer membrane"/>
    <property type="evidence" value="ECO:0007669"/>
    <property type="project" value="UniProtKB-SubCell"/>
</dbReference>
<gene>
    <name evidence="4" type="ORF">M23134_06561</name>
</gene>
<dbReference type="InterPro" id="IPR036942">
    <property type="entry name" value="Beta-barrel_TonB_sf"/>
</dbReference>
<keyword evidence="2" id="KW-0472">Membrane</keyword>
<keyword evidence="5" id="KW-1185">Reference proteome</keyword>
<evidence type="ECO:0000313" key="5">
    <source>
        <dbReference type="Proteomes" id="UP000004095"/>
    </source>
</evidence>